<dbReference type="Pfam" id="PF13416">
    <property type="entry name" value="SBP_bac_8"/>
    <property type="match status" value="1"/>
</dbReference>
<evidence type="ECO:0000256" key="6">
    <source>
        <dbReference type="PIRSR" id="PIRSR019574-1"/>
    </source>
</evidence>
<evidence type="ECO:0000256" key="5">
    <source>
        <dbReference type="PIRNR" id="PIRNR019574"/>
    </source>
</evidence>
<feature type="binding site" evidence="6">
    <location>
        <position position="324"/>
    </location>
    <ligand>
        <name>spermidine</name>
        <dbReference type="ChEBI" id="CHEBI:57834"/>
    </ligand>
</feature>
<dbReference type="PRINTS" id="PR00909">
    <property type="entry name" value="SPERMDNBNDNG"/>
</dbReference>
<sequence length="346" mass="39690">MKLFYRLLLVMVMLLPMQAFAQQKIVNVYAWTGEVPEFIVRQFEKETGIKVNFSTYENNEIMYTKLRATKTASYDVVMPSSYFVDRMSKQHMLETLDKSKLPNWKNLNPSFLHPAYDPSSQYSVPFIWGVTGIFVNSRYFAPNGVSKWTDLWSPQYKDTLMLLDDTREVFSMALLSLGYSANDKDPEHIKAAFLKLKELMQNVKVFSTETVVSIIIDEDATLGMAWNGDTFKAAQDNSQVKFIYPKDGFVIWVDTFAIPANARHKNEAYAFINFMLRPDIAKAIAIATSFPITNLAGQKLLPEAIRNNPTVYPPKEILQHGQFQIDVGEETLALFEQYWEELKMSG</sequence>
<dbReference type="GO" id="GO:0042597">
    <property type="term" value="C:periplasmic space"/>
    <property type="evidence" value="ECO:0007669"/>
    <property type="project" value="UniProtKB-SubCell"/>
</dbReference>
<dbReference type="InterPro" id="IPR001188">
    <property type="entry name" value="Sperm_putr-bd"/>
</dbReference>
<dbReference type="SUPFAM" id="SSF53850">
    <property type="entry name" value="Periplasmic binding protein-like II"/>
    <property type="match status" value="1"/>
</dbReference>
<dbReference type="OrthoDB" id="9769319at2"/>
<dbReference type="GO" id="GO:0015846">
    <property type="term" value="P:polyamine transport"/>
    <property type="evidence" value="ECO:0007669"/>
    <property type="project" value="InterPro"/>
</dbReference>
<reference evidence="8 9" key="1">
    <citation type="submission" date="2018-07" db="EMBL/GenBank/DDBJ databases">
        <title>Genomic Encyclopedia of Type Strains, Phase IV (KMG-IV): sequencing the most valuable type-strain genomes for metagenomic binning, comparative biology and taxonomic classification.</title>
        <authorList>
            <person name="Goeker M."/>
        </authorList>
    </citation>
    <scope>NUCLEOTIDE SEQUENCE [LARGE SCALE GENOMIC DNA]</scope>
    <source>
        <strain evidence="8 9">DSM 16500</strain>
    </source>
</reference>
<feature type="signal peptide" evidence="7">
    <location>
        <begin position="1"/>
        <end position="21"/>
    </location>
</feature>
<evidence type="ECO:0000256" key="7">
    <source>
        <dbReference type="SAM" id="SignalP"/>
    </source>
</evidence>
<dbReference type="PANTHER" id="PTHR30222:SF17">
    <property type="entry name" value="SPERMIDINE_PUTRESCINE-BINDING PERIPLASMIC PROTEIN"/>
    <property type="match status" value="1"/>
</dbReference>
<dbReference type="CDD" id="cd13590">
    <property type="entry name" value="PBP2_PotD_PotF_like"/>
    <property type="match status" value="1"/>
</dbReference>
<accession>A0A370GN98</accession>
<keyword evidence="9" id="KW-1185">Reference proteome</keyword>
<gene>
    <name evidence="8" type="ORF">C8D86_10784</name>
</gene>
<evidence type="ECO:0000256" key="3">
    <source>
        <dbReference type="ARBA" id="ARBA00022729"/>
    </source>
</evidence>
<feature type="chain" id="PRO_5016943341" description="Putrescine-binding periplasmic protein" evidence="7">
    <location>
        <begin position="22"/>
        <end position="346"/>
    </location>
</feature>
<keyword evidence="2 5" id="KW-0813">Transport</keyword>
<dbReference type="InterPro" id="IPR006059">
    <property type="entry name" value="SBP"/>
</dbReference>
<dbReference type="Gene3D" id="3.40.190.10">
    <property type="entry name" value="Periplasmic binding protein-like II"/>
    <property type="match status" value="2"/>
</dbReference>
<comment type="similarity">
    <text evidence="5">Belongs to the bacterial solute-binding protein PotD/PotF family.</text>
</comment>
<dbReference type="EMBL" id="QQAX01000007">
    <property type="protein sequence ID" value="RDI45205.1"/>
    <property type="molecule type" value="Genomic_DNA"/>
</dbReference>
<dbReference type="GO" id="GO:0019808">
    <property type="term" value="F:polyamine binding"/>
    <property type="evidence" value="ECO:0007669"/>
    <property type="project" value="InterPro"/>
</dbReference>
<dbReference type="Proteomes" id="UP000254720">
    <property type="component" value="Unassembled WGS sequence"/>
</dbReference>
<keyword evidence="4 5" id="KW-0574">Periplasm</keyword>
<evidence type="ECO:0000313" key="8">
    <source>
        <dbReference type="EMBL" id="RDI45205.1"/>
    </source>
</evidence>
<dbReference type="PANTHER" id="PTHR30222">
    <property type="entry name" value="SPERMIDINE/PUTRESCINE-BINDING PERIPLASMIC PROTEIN"/>
    <property type="match status" value="1"/>
</dbReference>
<feature type="binding site" evidence="6">
    <location>
        <begin position="165"/>
        <end position="168"/>
    </location>
    <ligand>
        <name>spermidine</name>
        <dbReference type="ChEBI" id="CHEBI:57834"/>
    </ligand>
</feature>
<protein>
    <recommendedName>
        <fullName evidence="5">Putrescine-binding periplasmic protein</fullName>
    </recommendedName>
</protein>
<evidence type="ECO:0000256" key="4">
    <source>
        <dbReference type="ARBA" id="ARBA00022764"/>
    </source>
</evidence>
<proteinExistence type="inferred from homology"/>
<dbReference type="AlphaFoldDB" id="A0A370GN98"/>
<keyword evidence="3 7" id="KW-0732">Signal</keyword>
<comment type="caution">
    <text evidence="8">The sequence shown here is derived from an EMBL/GenBank/DDBJ whole genome shotgun (WGS) entry which is preliminary data.</text>
</comment>
<comment type="function">
    <text evidence="5">Required for the activity of the bacterial periplasmic transport system of putrescine.</text>
</comment>
<evidence type="ECO:0000313" key="9">
    <source>
        <dbReference type="Proteomes" id="UP000254720"/>
    </source>
</evidence>
<evidence type="ECO:0000256" key="2">
    <source>
        <dbReference type="ARBA" id="ARBA00022448"/>
    </source>
</evidence>
<feature type="binding site" evidence="6">
    <location>
        <position position="82"/>
    </location>
    <ligand>
        <name>spermidine</name>
        <dbReference type="ChEBI" id="CHEBI:57834"/>
    </ligand>
</feature>
<dbReference type="PIRSF" id="PIRSF019574">
    <property type="entry name" value="Periplasmic_polyamine_BP"/>
    <property type="match status" value="1"/>
</dbReference>
<comment type="subcellular location">
    <subcellularLocation>
        <location evidence="1 5">Periplasm</location>
    </subcellularLocation>
</comment>
<name>A0A370GN98_9COXI</name>
<organism evidence="8 9">
    <name type="scientific">Aquicella lusitana</name>
    <dbReference type="NCBI Taxonomy" id="254246"/>
    <lineage>
        <taxon>Bacteria</taxon>
        <taxon>Pseudomonadati</taxon>
        <taxon>Pseudomonadota</taxon>
        <taxon>Gammaproteobacteria</taxon>
        <taxon>Legionellales</taxon>
        <taxon>Coxiellaceae</taxon>
        <taxon>Aquicella</taxon>
    </lineage>
</organism>
<dbReference type="RefSeq" id="WP_114834068.1">
    <property type="nucleotide sequence ID" value="NZ_LR699114.1"/>
</dbReference>
<evidence type="ECO:0000256" key="1">
    <source>
        <dbReference type="ARBA" id="ARBA00004418"/>
    </source>
</evidence>